<feature type="compositionally biased region" description="Basic and acidic residues" evidence="1">
    <location>
        <begin position="153"/>
        <end position="162"/>
    </location>
</feature>
<feature type="region of interest" description="Disordered" evidence="1">
    <location>
        <begin position="141"/>
        <end position="195"/>
    </location>
</feature>
<gene>
    <name evidence="4" type="ORF">ACOC_LOCUS3743</name>
</gene>
<dbReference type="EMBL" id="UYYA01001352">
    <property type="protein sequence ID" value="VDM55328.1"/>
    <property type="molecule type" value="Genomic_DNA"/>
</dbReference>
<reference evidence="4 5" key="2">
    <citation type="submission" date="2018-11" db="EMBL/GenBank/DDBJ databases">
        <authorList>
            <consortium name="Pathogen Informatics"/>
        </authorList>
    </citation>
    <scope>NUCLEOTIDE SEQUENCE [LARGE SCALE GENOMIC DNA]</scope>
    <source>
        <strain evidence="4 5">Costa Rica</strain>
    </source>
</reference>
<keyword evidence="2" id="KW-1133">Transmembrane helix</keyword>
<feature type="transmembrane region" description="Helical" evidence="2">
    <location>
        <begin position="294"/>
        <end position="315"/>
    </location>
</feature>
<feature type="region of interest" description="Disordered" evidence="1">
    <location>
        <begin position="62"/>
        <end position="86"/>
    </location>
</feature>
<keyword evidence="3" id="KW-0732">Signal</keyword>
<keyword evidence="2" id="KW-0472">Membrane</keyword>
<evidence type="ECO:0000256" key="2">
    <source>
        <dbReference type="SAM" id="Phobius"/>
    </source>
</evidence>
<dbReference type="AlphaFoldDB" id="A0A0R3PHB5"/>
<keyword evidence="5" id="KW-1185">Reference proteome</keyword>
<organism evidence="6">
    <name type="scientific">Angiostrongylus costaricensis</name>
    <name type="common">Nematode worm</name>
    <dbReference type="NCBI Taxonomy" id="334426"/>
    <lineage>
        <taxon>Eukaryota</taxon>
        <taxon>Metazoa</taxon>
        <taxon>Ecdysozoa</taxon>
        <taxon>Nematoda</taxon>
        <taxon>Chromadorea</taxon>
        <taxon>Rhabditida</taxon>
        <taxon>Rhabditina</taxon>
        <taxon>Rhabditomorpha</taxon>
        <taxon>Strongyloidea</taxon>
        <taxon>Metastrongylidae</taxon>
        <taxon>Angiostrongylus</taxon>
    </lineage>
</organism>
<dbReference type="OrthoDB" id="5877704at2759"/>
<reference evidence="6" key="1">
    <citation type="submission" date="2017-02" db="UniProtKB">
        <authorList>
            <consortium name="WormBaseParasite"/>
        </authorList>
    </citation>
    <scope>IDENTIFICATION</scope>
</reference>
<feature type="compositionally biased region" description="Polar residues" evidence="1">
    <location>
        <begin position="163"/>
        <end position="181"/>
    </location>
</feature>
<feature type="chain" id="PRO_5043130096" evidence="3">
    <location>
        <begin position="19"/>
        <end position="320"/>
    </location>
</feature>
<evidence type="ECO:0000313" key="5">
    <source>
        <dbReference type="Proteomes" id="UP000267027"/>
    </source>
</evidence>
<name>A0A0R3PHB5_ANGCS</name>
<feature type="signal peptide" evidence="3">
    <location>
        <begin position="1"/>
        <end position="18"/>
    </location>
</feature>
<proteinExistence type="predicted"/>
<sequence length="320" mass="36415">MKQFPWSAVAVLVLVVSNDLLFNPEFNRLLLVVSLPDVDSSAQIRFDDNIVAVIDPERPLKLPRKSRKERNASSNVEKSFQKERNRDEIVSSSESIVTAETFTTVTEKEIVPVSLCIDGRMYSINKTESPLKKLTEMEHKELESRAGRSRHQMNFDRIESTRTSKSASPQMKKNRLLSSQPCPKAPSLPSSRPPSQDAALPTFYWLGDSLKFLTDYDVRVSLMIQCTLLVPQTSFNRIDSCRMSKATSPIDESKGEKRMRKRDIRRRRLPTDNAEQVDTNFDHLNSLIRTEDEITAIIVAIIIGVIFFVGLCVSIKRNIQ</sequence>
<keyword evidence="2" id="KW-0812">Transmembrane</keyword>
<evidence type="ECO:0000313" key="6">
    <source>
        <dbReference type="WBParaSite" id="ACOC_0000374201-mRNA-1"/>
    </source>
</evidence>
<accession>A0A0R3PHB5</accession>
<evidence type="ECO:0000313" key="4">
    <source>
        <dbReference type="EMBL" id="VDM55328.1"/>
    </source>
</evidence>
<evidence type="ECO:0000256" key="3">
    <source>
        <dbReference type="SAM" id="SignalP"/>
    </source>
</evidence>
<dbReference type="Proteomes" id="UP000267027">
    <property type="component" value="Unassembled WGS sequence"/>
</dbReference>
<dbReference type="WBParaSite" id="ACOC_0000374201-mRNA-1">
    <property type="protein sequence ID" value="ACOC_0000374201-mRNA-1"/>
    <property type="gene ID" value="ACOC_0000374201"/>
</dbReference>
<protein>
    <submittedName>
        <fullName evidence="4 6">Uncharacterized protein</fullName>
    </submittedName>
</protein>
<evidence type="ECO:0000256" key="1">
    <source>
        <dbReference type="SAM" id="MobiDB-lite"/>
    </source>
</evidence>